<evidence type="ECO:0000313" key="2">
    <source>
        <dbReference type="Proteomes" id="UP000016638"/>
    </source>
</evidence>
<dbReference type="PIRSF" id="PIRSF018567">
    <property type="entry name" value="AcoX"/>
    <property type="match status" value="1"/>
</dbReference>
<evidence type="ECO:0000313" key="1">
    <source>
        <dbReference type="EMBL" id="ERL06013.1"/>
    </source>
</evidence>
<dbReference type="SUPFAM" id="SSF111331">
    <property type="entry name" value="NAD kinase/diacylglycerol kinase-like"/>
    <property type="match status" value="1"/>
</dbReference>
<dbReference type="InterPro" id="IPR016064">
    <property type="entry name" value="NAD/diacylglycerol_kinase_sf"/>
</dbReference>
<dbReference type="EMBL" id="AWEZ01000073">
    <property type="protein sequence ID" value="ERL06013.1"/>
    <property type="molecule type" value="Genomic_DNA"/>
</dbReference>
<name>U2TIG3_9ACTN</name>
<dbReference type="Pfam" id="PF01513">
    <property type="entry name" value="NAD_kinase"/>
    <property type="match status" value="1"/>
</dbReference>
<comment type="caution">
    <text evidence="1">The sequence shown here is derived from an EMBL/GenBank/DDBJ whole genome shotgun (WGS) entry which is preliminary data.</text>
</comment>
<dbReference type="GO" id="GO:0003951">
    <property type="term" value="F:NAD+ kinase activity"/>
    <property type="evidence" value="ECO:0007669"/>
    <property type="project" value="InterPro"/>
</dbReference>
<keyword evidence="2" id="KW-1185">Reference proteome</keyword>
<gene>
    <name evidence="1" type="ORF">HMPREF1316_0858</name>
</gene>
<accession>U2TIG3</accession>
<dbReference type="GO" id="GO:0005524">
    <property type="term" value="F:ATP binding"/>
    <property type="evidence" value="ECO:0007669"/>
    <property type="project" value="UniProtKB-ARBA"/>
</dbReference>
<dbReference type="InterPro" id="IPR011391">
    <property type="entry name" value="AcoX_kinase"/>
</dbReference>
<proteinExistence type="predicted"/>
<dbReference type="OrthoDB" id="4292700at2"/>
<dbReference type="eggNOG" id="COG3199">
    <property type="taxonomic scope" value="Bacteria"/>
</dbReference>
<protein>
    <submittedName>
        <fullName evidence="1">Putative acetoin catabolism protein AcoX</fullName>
    </submittedName>
</protein>
<dbReference type="Gene3D" id="3.40.50.10330">
    <property type="entry name" value="Probable inorganic polyphosphate/atp-NAD kinase, domain 1"/>
    <property type="match status" value="1"/>
</dbReference>
<dbReference type="InterPro" id="IPR017438">
    <property type="entry name" value="ATP-NAD_kinase_N"/>
</dbReference>
<dbReference type="PATRIC" id="fig|1125712.3.peg.2525"/>
<dbReference type="Proteomes" id="UP000016638">
    <property type="component" value="Unassembled WGS sequence"/>
</dbReference>
<reference evidence="1 2" key="1">
    <citation type="submission" date="2013-08" db="EMBL/GenBank/DDBJ databases">
        <authorList>
            <person name="Durkin A.S."/>
            <person name="Haft D.R."/>
            <person name="McCorrison J."/>
            <person name="Torralba M."/>
            <person name="Gillis M."/>
            <person name="Haft D.H."/>
            <person name="Methe B."/>
            <person name="Sutton G."/>
            <person name="Nelson K.E."/>
        </authorList>
    </citation>
    <scope>NUCLEOTIDE SEQUENCE [LARGE SCALE GENOMIC DNA]</scope>
    <source>
        <strain evidence="1 2">F0195</strain>
    </source>
</reference>
<dbReference type="GO" id="GO:0051287">
    <property type="term" value="F:NAD binding"/>
    <property type="evidence" value="ECO:0007669"/>
    <property type="project" value="UniProtKB-ARBA"/>
</dbReference>
<dbReference type="AlphaFoldDB" id="U2TIG3"/>
<dbReference type="InterPro" id="IPR002504">
    <property type="entry name" value="NADK"/>
</dbReference>
<organism evidence="1 2">
    <name type="scientific">Olsenella profusa F0195</name>
    <dbReference type="NCBI Taxonomy" id="1125712"/>
    <lineage>
        <taxon>Bacteria</taxon>
        <taxon>Bacillati</taxon>
        <taxon>Actinomycetota</taxon>
        <taxon>Coriobacteriia</taxon>
        <taxon>Coriobacteriales</taxon>
        <taxon>Atopobiaceae</taxon>
        <taxon>Olsenella</taxon>
    </lineage>
</organism>
<dbReference type="InterPro" id="IPR039065">
    <property type="entry name" value="AcoX-like"/>
</dbReference>
<dbReference type="STRING" id="1125712.HMPREF1316_0858"/>
<dbReference type="GO" id="GO:0006741">
    <property type="term" value="P:NADP+ biosynthetic process"/>
    <property type="evidence" value="ECO:0007669"/>
    <property type="project" value="InterPro"/>
</dbReference>
<dbReference type="PANTHER" id="PTHR40697:SF3">
    <property type="entry name" value="ACETOIN CATABOLISM PROTEIN X"/>
    <property type="match status" value="1"/>
</dbReference>
<dbReference type="PANTHER" id="PTHR40697">
    <property type="entry name" value="ACETOIN CATABOLISM PROTEIN X"/>
    <property type="match status" value="1"/>
</dbReference>
<sequence length="340" mass="36770">MMPSLGIIANPASGKDIRRLVSYATIIDNQEKVNIVKRLVLAAQSLGVDEVLFMPDSYHFGEVAMGELTADRTLRASYEVMDLPIFATQEDTIRAAAEMERRHVGCIVVLGGDGTSRAVAKSVRDTPILPLSTGTNNTYQEMIEGTVAGMAAGIIAGMEDPSPHCIRDKRIEVRINGRFRDIALIDAAISDDLWVGARAIWNADDIGTVIVTRCSPASIGFSAAAGCHCVILPTDDQGLALELAGGSHAARRGGGRRYRAPIAAGVLNEIEVLDSRELELDEPYRIEAESDGMLAVDGEREVRIAKGDVLDFSITRNGPLRVLVRETLDQAVDDNLFELR</sequence>